<evidence type="ECO:0000313" key="17">
    <source>
        <dbReference type="EMBL" id="JAS24249.1"/>
    </source>
</evidence>
<evidence type="ECO:0000256" key="9">
    <source>
        <dbReference type="ARBA" id="ARBA00023277"/>
    </source>
</evidence>
<dbReference type="InterPro" id="IPR036508">
    <property type="entry name" value="Chitin-bd_dom_sf"/>
</dbReference>
<protein>
    <recommendedName>
        <fullName evidence="3">chitinase</fullName>
        <ecNumber evidence="3">3.2.1.14</ecNumber>
    </recommendedName>
</protein>
<keyword evidence="8" id="KW-1015">Disulfide bond</keyword>
<dbReference type="PROSITE" id="PS51910">
    <property type="entry name" value="GH18_2"/>
    <property type="match status" value="1"/>
</dbReference>
<dbReference type="SUPFAM" id="SSF51445">
    <property type="entry name" value="(Trans)glycosidases"/>
    <property type="match status" value="1"/>
</dbReference>
<dbReference type="SMART" id="SM00636">
    <property type="entry name" value="Glyco_18"/>
    <property type="match status" value="1"/>
</dbReference>
<feature type="non-terminal residue" evidence="17">
    <location>
        <position position="765"/>
    </location>
</feature>
<keyword evidence="10 12" id="KW-0326">Glycosidase</keyword>
<dbReference type="FunFam" id="3.20.20.80:FF:000007">
    <property type="entry name" value="Acidic mammalian chitinase"/>
    <property type="match status" value="1"/>
</dbReference>
<feature type="signal peptide" evidence="14">
    <location>
        <begin position="1"/>
        <end position="18"/>
    </location>
</feature>
<dbReference type="PROSITE" id="PS01095">
    <property type="entry name" value="GH18_1"/>
    <property type="match status" value="1"/>
</dbReference>
<dbReference type="Gene3D" id="3.20.20.80">
    <property type="entry name" value="Glycosidases"/>
    <property type="match status" value="1"/>
</dbReference>
<feature type="compositionally biased region" description="Basic and acidic residues" evidence="13">
    <location>
        <begin position="656"/>
        <end position="688"/>
    </location>
</feature>
<dbReference type="PANTHER" id="PTHR11177">
    <property type="entry name" value="CHITINASE"/>
    <property type="match status" value="1"/>
</dbReference>
<dbReference type="PANTHER" id="PTHR11177:SF399">
    <property type="entry name" value="CHITINASE 6, ISOFORM C"/>
    <property type="match status" value="1"/>
</dbReference>
<evidence type="ECO:0000256" key="13">
    <source>
        <dbReference type="SAM" id="MobiDB-lite"/>
    </source>
</evidence>
<feature type="domain" description="Chitin-binding type-2" evidence="15">
    <location>
        <begin position="471"/>
        <end position="532"/>
    </location>
</feature>
<dbReference type="SUPFAM" id="SSF54556">
    <property type="entry name" value="Chitinase insertion domain"/>
    <property type="match status" value="1"/>
</dbReference>
<feature type="region of interest" description="Disordered" evidence="13">
    <location>
        <begin position="409"/>
        <end position="472"/>
    </location>
</feature>
<organism evidence="17">
    <name type="scientific">Clastoptera arizonana</name>
    <name type="common">Arizona spittle bug</name>
    <dbReference type="NCBI Taxonomy" id="38151"/>
    <lineage>
        <taxon>Eukaryota</taxon>
        <taxon>Metazoa</taxon>
        <taxon>Ecdysozoa</taxon>
        <taxon>Arthropoda</taxon>
        <taxon>Hexapoda</taxon>
        <taxon>Insecta</taxon>
        <taxon>Pterygota</taxon>
        <taxon>Neoptera</taxon>
        <taxon>Paraneoptera</taxon>
        <taxon>Hemiptera</taxon>
        <taxon>Auchenorrhyncha</taxon>
        <taxon>Cercopoidea</taxon>
        <taxon>Clastopteridae</taxon>
        <taxon>Clastoptera</taxon>
    </lineage>
</organism>
<dbReference type="FunFam" id="3.10.50.10:FF:000004">
    <property type="entry name" value="Chitinase 5"/>
    <property type="match status" value="1"/>
</dbReference>
<feature type="compositionally biased region" description="Polar residues" evidence="13">
    <location>
        <begin position="640"/>
        <end position="655"/>
    </location>
</feature>
<evidence type="ECO:0000256" key="12">
    <source>
        <dbReference type="RuleBase" id="RU000489"/>
    </source>
</evidence>
<keyword evidence="5 14" id="KW-0732">Signal</keyword>
<evidence type="ECO:0000256" key="1">
    <source>
        <dbReference type="ARBA" id="ARBA00000822"/>
    </source>
</evidence>
<reference evidence="17" key="1">
    <citation type="submission" date="2015-12" db="EMBL/GenBank/DDBJ databases">
        <title>De novo transcriptome assembly of four potential Pierce s Disease insect vectors from Arizona vineyards.</title>
        <authorList>
            <person name="Tassone E.E."/>
        </authorList>
    </citation>
    <scope>NUCLEOTIDE SEQUENCE</scope>
</reference>
<dbReference type="InterPro" id="IPR017853">
    <property type="entry name" value="GH"/>
</dbReference>
<sequence>MRLVQALLSVALITTSSSHEIEKRETNEKRIVCYYTNWSVYRPGTAKYNPQNINPYLCTHLIYAFGGLDRENGLRPYDKYQDIEQGGYAKFTGLKTYNKALKTMLAIGGWNEGSARFSPLVADEERRAEFVRNVVKFLRQNHFDGLDLDWEYPAFRDGGKPRDRDNYAQLVQELREEFDREHSKTGRPRLLLTMAVPAGIEYIDKGYDIPKLNRYLDFMNILSYDYHSAFEPAVNHHSPLYPLEEESEYNFDAQLSIDYTIKHYLKLGADRDKLVLGIPTYGRSYTLYNPDSTDLGAPADGPGDQGDATREKGYLAYYEICGGLKSNDDWTVRQPKRGAMGPYAYKGNQWVGYDDVDIVKEKSQYVSEKGLGGIMFWSIDNDDFRGVCHDRPYPLIEAGKEALLASSVTNDVSSPVRNKPSRPLASSTRRPVKPTKTKTLRTTTTPLPPKTPKGSATTTPEPPTTPDPGSDFVCKDEGFFPHPRDCKKYFWCLDSGPSNLGIVAHQFTCPSGLFFNKAADSCDYTRNVICNKKEKATTKAPKITPTTPKTTSSRITSTTTTTTTTEAPIEEEPEEEEEYYEEHAEEDPQAIKQLIQLIKKLGGVAELEKQLEGAGGSDSTPPPIPRSLYDKVITPKQRYQSSFVNGPSGPQNEGLSHTDDGSPYSRREKPQYVNIRRERPTTEPPKEETVDEDEDSYEVSSSRPKYQTLERTRNRIAEQTDEKQEEVSRSSTPRYSTIQRNRPAKVNVEEVEEEEEEEEERYRPK</sequence>
<keyword evidence="9" id="KW-0119">Carbohydrate metabolism</keyword>
<dbReference type="InterPro" id="IPR001223">
    <property type="entry name" value="Glyco_hydro18_cat"/>
</dbReference>
<dbReference type="CDD" id="cd02872">
    <property type="entry name" value="GH18_chitolectin_chitotriosidase"/>
    <property type="match status" value="1"/>
</dbReference>
<evidence type="ECO:0000256" key="4">
    <source>
        <dbReference type="ARBA" id="ARBA00022669"/>
    </source>
</evidence>
<dbReference type="PROSITE" id="PS50940">
    <property type="entry name" value="CHIT_BIND_II"/>
    <property type="match status" value="1"/>
</dbReference>
<dbReference type="GO" id="GO:0000272">
    <property type="term" value="P:polysaccharide catabolic process"/>
    <property type="evidence" value="ECO:0007669"/>
    <property type="project" value="UniProtKB-KW"/>
</dbReference>
<evidence type="ECO:0000256" key="8">
    <source>
        <dbReference type="ARBA" id="ARBA00023157"/>
    </source>
</evidence>
<evidence type="ECO:0000256" key="3">
    <source>
        <dbReference type="ARBA" id="ARBA00012729"/>
    </source>
</evidence>
<dbReference type="InterPro" id="IPR002557">
    <property type="entry name" value="Chitin-bd_dom"/>
</dbReference>
<dbReference type="FunFam" id="2.170.140.10:FF:000005">
    <property type="entry name" value="Acidic mammalian chitinase"/>
    <property type="match status" value="1"/>
</dbReference>
<evidence type="ECO:0000259" key="16">
    <source>
        <dbReference type="PROSITE" id="PS51910"/>
    </source>
</evidence>
<feature type="domain" description="GH18" evidence="16">
    <location>
        <begin position="29"/>
        <end position="406"/>
    </location>
</feature>
<dbReference type="GO" id="GO:0005576">
    <property type="term" value="C:extracellular region"/>
    <property type="evidence" value="ECO:0007669"/>
    <property type="project" value="InterPro"/>
</dbReference>
<comment type="similarity">
    <text evidence="2">Belongs to the glycosyl hydrolase 18 family. Chitinase class II subfamily.</text>
</comment>
<dbReference type="Pfam" id="PF00704">
    <property type="entry name" value="Glyco_hydro_18"/>
    <property type="match status" value="1"/>
</dbReference>
<comment type="catalytic activity">
    <reaction evidence="1">
        <text>Random endo-hydrolysis of N-acetyl-beta-D-glucosaminide (1-&gt;4)-beta-linkages in chitin and chitodextrins.</text>
        <dbReference type="EC" id="3.2.1.14"/>
    </reaction>
</comment>
<feature type="compositionally biased region" description="Basic and acidic residues" evidence="13">
    <location>
        <begin position="708"/>
        <end position="728"/>
    </location>
</feature>
<keyword evidence="6 12" id="KW-0378">Hydrolase</keyword>
<feature type="compositionally biased region" description="Polar residues" evidence="13">
    <location>
        <begin position="729"/>
        <end position="740"/>
    </location>
</feature>
<accession>A0A1B6DEZ0</accession>
<feature type="chain" id="PRO_5008581215" description="chitinase" evidence="14">
    <location>
        <begin position="19"/>
        <end position="765"/>
    </location>
</feature>
<feature type="region of interest" description="Disordered" evidence="13">
    <location>
        <begin position="541"/>
        <end position="587"/>
    </location>
</feature>
<feature type="compositionally biased region" description="Basic residues" evidence="13">
    <location>
        <begin position="430"/>
        <end position="439"/>
    </location>
</feature>
<feature type="region of interest" description="Disordered" evidence="13">
    <location>
        <begin position="640"/>
        <end position="765"/>
    </location>
</feature>
<feature type="compositionally biased region" description="Acidic residues" evidence="13">
    <location>
        <begin position="749"/>
        <end position="759"/>
    </location>
</feature>
<evidence type="ECO:0000256" key="7">
    <source>
        <dbReference type="ARBA" id="ARBA00023024"/>
    </source>
</evidence>
<dbReference type="Gene3D" id="3.10.50.10">
    <property type="match status" value="1"/>
</dbReference>
<dbReference type="EMBL" id="GEDC01013049">
    <property type="protein sequence ID" value="JAS24249.1"/>
    <property type="molecule type" value="Transcribed_RNA"/>
</dbReference>
<keyword evidence="7" id="KW-0146">Chitin degradation</keyword>
<evidence type="ECO:0000256" key="6">
    <source>
        <dbReference type="ARBA" id="ARBA00022801"/>
    </source>
</evidence>
<dbReference type="GO" id="GO:0006032">
    <property type="term" value="P:chitin catabolic process"/>
    <property type="evidence" value="ECO:0007669"/>
    <property type="project" value="UniProtKB-KW"/>
</dbReference>
<keyword evidence="4" id="KW-0147">Chitin-binding</keyword>
<dbReference type="AlphaFoldDB" id="A0A1B6DEZ0"/>
<dbReference type="InterPro" id="IPR029070">
    <property type="entry name" value="Chitinase_insertion_sf"/>
</dbReference>
<keyword evidence="11" id="KW-0624">Polysaccharide degradation</keyword>
<evidence type="ECO:0000256" key="11">
    <source>
        <dbReference type="ARBA" id="ARBA00023326"/>
    </source>
</evidence>
<evidence type="ECO:0000259" key="15">
    <source>
        <dbReference type="PROSITE" id="PS50940"/>
    </source>
</evidence>
<evidence type="ECO:0000256" key="2">
    <source>
        <dbReference type="ARBA" id="ARBA00009121"/>
    </source>
</evidence>
<dbReference type="Pfam" id="PF01607">
    <property type="entry name" value="CBM_14"/>
    <property type="match status" value="1"/>
</dbReference>
<evidence type="ECO:0000256" key="14">
    <source>
        <dbReference type="SAM" id="SignalP"/>
    </source>
</evidence>
<dbReference type="Gene3D" id="2.170.140.10">
    <property type="entry name" value="Chitin binding domain"/>
    <property type="match status" value="1"/>
</dbReference>
<dbReference type="SMART" id="SM00494">
    <property type="entry name" value="ChtBD2"/>
    <property type="match status" value="1"/>
</dbReference>
<name>A0A1B6DEZ0_9HEMI</name>
<proteinExistence type="inferred from homology"/>
<dbReference type="SUPFAM" id="SSF57625">
    <property type="entry name" value="Invertebrate chitin-binding proteins"/>
    <property type="match status" value="1"/>
</dbReference>
<evidence type="ECO:0000256" key="10">
    <source>
        <dbReference type="ARBA" id="ARBA00023295"/>
    </source>
</evidence>
<dbReference type="InterPro" id="IPR001579">
    <property type="entry name" value="Glyco_hydro_18_chit_AS"/>
</dbReference>
<feature type="compositionally biased region" description="Acidic residues" evidence="13">
    <location>
        <begin position="568"/>
        <end position="587"/>
    </location>
</feature>
<gene>
    <name evidence="17" type="ORF">g.39474</name>
</gene>
<feature type="compositionally biased region" description="Low complexity" evidence="13">
    <location>
        <begin position="541"/>
        <end position="567"/>
    </location>
</feature>
<dbReference type="InterPro" id="IPR050314">
    <property type="entry name" value="Glycosyl_Hydrlase_18"/>
</dbReference>
<dbReference type="InterPro" id="IPR011583">
    <property type="entry name" value="Chitinase_II/V-like_cat"/>
</dbReference>
<dbReference type="GO" id="GO:0008843">
    <property type="term" value="F:endochitinase activity"/>
    <property type="evidence" value="ECO:0007669"/>
    <property type="project" value="UniProtKB-EC"/>
</dbReference>
<dbReference type="GO" id="GO:0008061">
    <property type="term" value="F:chitin binding"/>
    <property type="evidence" value="ECO:0007669"/>
    <property type="project" value="UniProtKB-KW"/>
</dbReference>
<dbReference type="EC" id="3.2.1.14" evidence="3"/>
<evidence type="ECO:0000256" key="5">
    <source>
        <dbReference type="ARBA" id="ARBA00022729"/>
    </source>
</evidence>